<evidence type="ECO:0000313" key="7">
    <source>
        <dbReference type="Proteomes" id="UP000076871"/>
    </source>
</evidence>
<dbReference type="PANTHER" id="PTHR23321">
    <property type="entry name" value="RIBOSOMAL PROTEIN S15, BACTERIAL AND ORGANELLAR"/>
    <property type="match status" value="1"/>
</dbReference>
<dbReference type="Gene3D" id="1.10.287.10">
    <property type="entry name" value="S15/NS1, RNA-binding"/>
    <property type="match status" value="1"/>
</dbReference>
<dbReference type="FunCoup" id="A0A165BJR3">
    <property type="interactions" value="123"/>
</dbReference>
<accession>A0A165BJR3</accession>
<reference evidence="6 7" key="1">
    <citation type="journal article" date="2016" name="Mol. Biol. Evol.">
        <title>Comparative Genomics of Early-Diverging Mushroom-Forming Fungi Provides Insights into the Origins of Lignocellulose Decay Capabilities.</title>
        <authorList>
            <person name="Nagy L.G."/>
            <person name="Riley R."/>
            <person name="Tritt A."/>
            <person name="Adam C."/>
            <person name="Daum C."/>
            <person name="Floudas D."/>
            <person name="Sun H."/>
            <person name="Yadav J.S."/>
            <person name="Pangilinan J."/>
            <person name="Larsson K.H."/>
            <person name="Matsuura K."/>
            <person name="Barry K."/>
            <person name="Labutti K."/>
            <person name="Kuo R."/>
            <person name="Ohm R.A."/>
            <person name="Bhattacharya S.S."/>
            <person name="Shirouzu T."/>
            <person name="Yoshinaga Y."/>
            <person name="Martin F.M."/>
            <person name="Grigoriev I.V."/>
            <person name="Hibbett D.S."/>
        </authorList>
    </citation>
    <scope>NUCLEOTIDE SEQUENCE [LARGE SCALE GENOMIC DNA]</scope>
    <source>
        <strain evidence="6 7">93-53</strain>
    </source>
</reference>
<dbReference type="GO" id="GO:0006412">
    <property type="term" value="P:translation"/>
    <property type="evidence" value="ECO:0007669"/>
    <property type="project" value="InterPro"/>
</dbReference>
<dbReference type="Pfam" id="PF00312">
    <property type="entry name" value="Ribosomal_S15"/>
    <property type="match status" value="1"/>
</dbReference>
<name>A0A165BJR3_9APHY</name>
<dbReference type="InParanoid" id="A0A165BJR3"/>
<dbReference type="InterPro" id="IPR005290">
    <property type="entry name" value="Ribosomal_uS15_bac-type"/>
</dbReference>
<dbReference type="GO" id="GO:0005737">
    <property type="term" value="C:cytoplasm"/>
    <property type="evidence" value="ECO:0007669"/>
    <property type="project" value="UniProtKB-ARBA"/>
</dbReference>
<keyword evidence="2 4" id="KW-0689">Ribosomal protein</keyword>
<dbReference type="AlphaFoldDB" id="A0A165BJR3"/>
<dbReference type="Proteomes" id="UP000076871">
    <property type="component" value="Unassembled WGS sequence"/>
</dbReference>
<dbReference type="STRING" id="1314785.A0A165BJR3"/>
<dbReference type="PANTHER" id="PTHR23321:SF26">
    <property type="entry name" value="SMALL RIBOSOMAL SUBUNIT PROTEIN US15M"/>
    <property type="match status" value="1"/>
</dbReference>
<dbReference type="SUPFAM" id="SSF47060">
    <property type="entry name" value="S15/NS1 RNA-binding domain"/>
    <property type="match status" value="1"/>
</dbReference>
<protein>
    <submittedName>
        <fullName evidence="6">Mitochondrial ribosomal protein S15</fullName>
    </submittedName>
</protein>
<dbReference type="RefSeq" id="XP_040758929.1">
    <property type="nucleotide sequence ID" value="XM_040906669.1"/>
</dbReference>
<sequence length="287" mass="32614">MLRARLAQCSRSVASSSSSSACPASLHTSAVLQVSLAHRRKSRATQQANIQKRKERELAATGTRPHVVLGHRPGDEAKWKSCDLAKIIITEEDIFSAPMPPASAEPGKELQIPEYMNFGMGEREKEMLFDVLPQLTIEGHFQAREENPEGFRDLRERLDLVSQSADMAEASKRTFFARLVDLRNANARGIAFENRKRIVEAFSEPDKPNDTGRPEVQASILTFRIRSIWHHLIRSKRDVSSRRSLRLLVHQRAKVLKYLKRLDRDRYDRVLERLGLEPGSVEGELVV</sequence>
<evidence type="ECO:0000256" key="1">
    <source>
        <dbReference type="ARBA" id="ARBA00008434"/>
    </source>
</evidence>
<dbReference type="InterPro" id="IPR000589">
    <property type="entry name" value="Ribosomal_uS15"/>
</dbReference>
<dbReference type="NCBIfam" id="TIGR00952">
    <property type="entry name" value="S15_bact"/>
    <property type="match status" value="1"/>
</dbReference>
<comment type="similarity">
    <text evidence="1 4">Belongs to the universal ribosomal protein uS15 family.</text>
</comment>
<dbReference type="PROSITE" id="PS51257">
    <property type="entry name" value="PROKAR_LIPOPROTEIN"/>
    <property type="match status" value="1"/>
</dbReference>
<gene>
    <name evidence="6" type="ORF">LAESUDRAFT_707925</name>
</gene>
<evidence type="ECO:0000256" key="4">
    <source>
        <dbReference type="RuleBase" id="RU003919"/>
    </source>
</evidence>
<dbReference type="EMBL" id="KV427669">
    <property type="protein sequence ID" value="KZT01189.1"/>
    <property type="molecule type" value="Genomic_DNA"/>
</dbReference>
<dbReference type="PROSITE" id="PS00362">
    <property type="entry name" value="RIBOSOMAL_S15"/>
    <property type="match status" value="1"/>
</dbReference>
<dbReference type="HAMAP" id="MF_01343_B">
    <property type="entry name" value="Ribosomal_uS15_B"/>
    <property type="match status" value="1"/>
</dbReference>
<dbReference type="CDD" id="cd00353">
    <property type="entry name" value="Ribosomal_S15p_S13e"/>
    <property type="match status" value="1"/>
</dbReference>
<dbReference type="GO" id="GO:0003735">
    <property type="term" value="F:structural constituent of ribosome"/>
    <property type="evidence" value="ECO:0007669"/>
    <property type="project" value="InterPro"/>
</dbReference>
<organism evidence="6 7">
    <name type="scientific">Laetiporus sulphureus 93-53</name>
    <dbReference type="NCBI Taxonomy" id="1314785"/>
    <lineage>
        <taxon>Eukaryota</taxon>
        <taxon>Fungi</taxon>
        <taxon>Dikarya</taxon>
        <taxon>Basidiomycota</taxon>
        <taxon>Agaricomycotina</taxon>
        <taxon>Agaricomycetes</taxon>
        <taxon>Polyporales</taxon>
        <taxon>Laetiporus</taxon>
    </lineage>
</organism>
<evidence type="ECO:0000256" key="5">
    <source>
        <dbReference type="SAM" id="MobiDB-lite"/>
    </source>
</evidence>
<keyword evidence="3 4" id="KW-0687">Ribonucleoprotein</keyword>
<dbReference type="InterPro" id="IPR009068">
    <property type="entry name" value="uS15_NS1_RNA-bd_sf"/>
</dbReference>
<dbReference type="GO" id="GO:0005840">
    <property type="term" value="C:ribosome"/>
    <property type="evidence" value="ECO:0007669"/>
    <property type="project" value="UniProtKB-KW"/>
</dbReference>
<evidence type="ECO:0000256" key="3">
    <source>
        <dbReference type="ARBA" id="ARBA00023274"/>
    </source>
</evidence>
<evidence type="ECO:0000256" key="2">
    <source>
        <dbReference type="ARBA" id="ARBA00022980"/>
    </source>
</evidence>
<evidence type="ECO:0000313" key="6">
    <source>
        <dbReference type="EMBL" id="KZT01189.1"/>
    </source>
</evidence>
<keyword evidence="7" id="KW-1185">Reference proteome</keyword>
<feature type="region of interest" description="Disordered" evidence="5">
    <location>
        <begin position="40"/>
        <end position="61"/>
    </location>
</feature>
<proteinExistence type="inferred from homology"/>
<dbReference type="OrthoDB" id="441444at2759"/>
<dbReference type="SMART" id="SM01387">
    <property type="entry name" value="Ribosomal_S15"/>
    <property type="match status" value="1"/>
</dbReference>
<dbReference type="GO" id="GO:1990904">
    <property type="term" value="C:ribonucleoprotein complex"/>
    <property type="evidence" value="ECO:0007669"/>
    <property type="project" value="UniProtKB-KW"/>
</dbReference>
<dbReference type="GeneID" id="63823698"/>